<dbReference type="GeneID" id="93384436"/>
<dbReference type="GO" id="GO:0016887">
    <property type="term" value="F:ATP hydrolysis activity"/>
    <property type="evidence" value="ECO:0007669"/>
    <property type="project" value="InterPro"/>
</dbReference>
<dbReference type="GO" id="GO:0005886">
    <property type="term" value="C:plasma membrane"/>
    <property type="evidence" value="ECO:0007669"/>
    <property type="project" value="UniProtKB-SubCell"/>
</dbReference>
<evidence type="ECO:0000256" key="1">
    <source>
        <dbReference type="ARBA" id="ARBA00004651"/>
    </source>
</evidence>
<feature type="transmembrane region" description="Helical" evidence="7">
    <location>
        <begin position="166"/>
        <end position="184"/>
    </location>
</feature>
<evidence type="ECO:0000259" key="8">
    <source>
        <dbReference type="PROSITE" id="PS50893"/>
    </source>
</evidence>
<evidence type="ECO:0000256" key="5">
    <source>
        <dbReference type="ARBA" id="ARBA00022989"/>
    </source>
</evidence>
<dbReference type="Proteomes" id="UP000003162">
    <property type="component" value="Unassembled WGS sequence"/>
</dbReference>
<dbReference type="Gene3D" id="1.20.1560.10">
    <property type="entry name" value="ABC transporter type 1, transmembrane domain"/>
    <property type="match status" value="1"/>
</dbReference>
<keyword evidence="6 7" id="KW-0472">Membrane</keyword>
<feature type="transmembrane region" description="Helical" evidence="7">
    <location>
        <begin position="239"/>
        <end position="265"/>
    </location>
</feature>
<dbReference type="InterPro" id="IPR017871">
    <property type="entry name" value="ABC_transporter-like_CS"/>
</dbReference>
<dbReference type="RefSeq" id="WP_004832179.1">
    <property type="nucleotide sequence ID" value="NZ_DS483516.1"/>
</dbReference>
<proteinExistence type="predicted"/>
<dbReference type="InterPro" id="IPR003593">
    <property type="entry name" value="AAA+_ATPase"/>
</dbReference>
<protein>
    <submittedName>
        <fullName evidence="10">ABC transporter, ATP-binding protein</fullName>
    </submittedName>
</protein>
<feature type="transmembrane region" description="Helical" evidence="7">
    <location>
        <begin position="277"/>
        <end position="294"/>
    </location>
</feature>
<evidence type="ECO:0000256" key="2">
    <source>
        <dbReference type="ARBA" id="ARBA00022692"/>
    </source>
</evidence>
<keyword evidence="2 7" id="KW-0812">Transmembrane</keyword>
<dbReference type="PROSITE" id="PS00211">
    <property type="entry name" value="ABC_TRANSPORTER_1"/>
    <property type="match status" value="1"/>
</dbReference>
<feature type="domain" description="ABC transmembrane type-1" evidence="9">
    <location>
        <begin position="29"/>
        <end position="309"/>
    </location>
</feature>
<dbReference type="SUPFAM" id="SSF90123">
    <property type="entry name" value="ABC transporter transmembrane region"/>
    <property type="match status" value="1"/>
</dbReference>
<evidence type="ECO:0000256" key="7">
    <source>
        <dbReference type="SAM" id="Phobius"/>
    </source>
</evidence>
<dbReference type="Gene3D" id="3.40.50.300">
    <property type="entry name" value="P-loop containing nucleotide triphosphate hydrolases"/>
    <property type="match status" value="1"/>
</dbReference>
<reference evidence="10 11" key="1">
    <citation type="submission" date="2007-09" db="EMBL/GenBank/DDBJ databases">
        <title>Draft genome sequence of Peptostreptococcus micros (ATCC 33270).</title>
        <authorList>
            <person name="Sudarsanam P."/>
            <person name="Ley R."/>
            <person name="Guruge J."/>
            <person name="Turnbaugh P.J."/>
            <person name="Mahowald M."/>
            <person name="Liep D."/>
            <person name="Gordon J."/>
        </authorList>
    </citation>
    <scope>NUCLEOTIDE SEQUENCE [LARGE SCALE GENOMIC DNA]</scope>
    <source>
        <strain evidence="10 11">ATCC 33270</strain>
    </source>
</reference>
<comment type="subcellular location">
    <subcellularLocation>
        <location evidence="1">Cell membrane</location>
        <topology evidence="1">Multi-pass membrane protein</topology>
    </subcellularLocation>
</comment>
<reference evidence="10 11" key="2">
    <citation type="submission" date="2007-09" db="EMBL/GenBank/DDBJ databases">
        <authorList>
            <person name="Fulton L."/>
            <person name="Clifton S."/>
            <person name="Fulton B."/>
            <person name="Xu J."/>
            <person name="Minx P."/>
            <person name="Pepin K.H."/>
            <person name="Johnson M."/>
            <person name="Thiruvilangam P."/>
            <person name="Bhonagiri V."/>
            <person name="Nash W.E."/>
            <person name="Mardis E.R."/>
            <person name="Wilson R.K."/>
        </authorList>
    </citation>
    <scope>NUCLEOTIDE SEQUENCE [LARGE SCALE GENOMIC DNA]</scope>
    <source>
        <strain evidence="10 11">ATCC 33270</strain>
    </source>
</reference>
<dbReference type="Pfam" id="PF00005">
    <property type="entry name" value="ABC_tran"/>
    <property type="match status" value="1"/>
</dbReference>
<dbReference type="CDD" id="cd18540">
    <property type="entry name" value="ABC_6TM_exporter_like"/>
    <property type="match status" value="1"/>
</dbReference>
<dbReference type="GO" id="GO:0015421">
    <property type="term" value="F:ABC-type oligopeptide transporter activity"/>
    <property type="evidence" value="ECO:0007669"/>
    <property type="project" value="TreeGrafter"/>
</dbReference>
<feature type="transmembrane region" description="Helical" evidence="7">
    <location>
        <begin position="137"/>
        <end position="160"/>
    </location>
</feature>
<dbReference type="Pfam" id="PF00664">
    <property type="entry name" value="ABC_membrane"/>
    <property type="match status" value="1"/>
</dbReference>
<evidence type="ECO:0000313" key="11">
    <source>
        <dbReference type="Proteomes" id="UP000003162"/>
    </source>
</evidence>
<dbReference type="PANTHER" id="PTHR43394">
    <property type="entry name" value="ATP-DEPENDENT PERMEASE MDL1, MITOCHONDRIAL"/>
    <property type="match status" value="1"/>
</dbReference>
<dbReference type="SUPFAM" id="SSF52540">
    <property type="entry name" value="P-loop containing nucleoside triphosphate hydrolases"/>
    <property type="match status" value="1"/>
</dbReference>
<dbReference type="InterPro" id="IPR011527">
    <property type="entry name" value="ABC1_TM_dom"/>
</dbReference>
<dbReference type="CDD" id="cd03254">
    <property type="entry name" value="ABCC_Glucan_exporter_like"/>
    <property type="match status" value="1"/>
</dbReference>
<dbReference type="InterPro" id="IPR003439">
    <property type="entry name" value="ABC_transporter-like_ATP-bd"/>
</dbReference>
<dbReference type="HOGENOM" id="CLU_000604_84_3_9"/>
<dbReference type="InterPro" id="IPR039421">
    <property type="entry name" value="Type_1_exporter"/>
</dbReference>
<dbReference type="FunFam" id="3.40.50.300:FF:000218">
    <property type="entry name" value="Multidrug ABC transporter ATP-binding protein"/>
    <property type="match status" value="1"/>
</dbReference>
<dbReference type="InterPro" id="IPR027417">
    <property type="entry name" value="P-loop_NTPase"/>
</dbReference>
<dbReference type="eggNOG" id="COG1132">
    <property type="taxonomic scope" value="Bacteria"/>
</dbReference>
<dbReference type="InterPro" id="IPR036640">
    <property type="entry name" value="ABC1_TM_sf"/>
</dbReference>
<evidence type="ECO:0000256" key="6">
    <source>
        <dbReference type="ARBA" id="ARBA00023136"/>
    </source>
</evidence>
<organism evidence="10 11">
    <name type="scientific">Parvimonas micra ATCC 33270</name>
    <dbReference type="NCBI Taxonomy" id="411465"/>
    <lineage>
        <taxon>Bacteria</taxon>
        <taxon>Bacillati</taxon>
        <taxon>Bacillota</taxon>
        <taxon>Tissierellia</taxon>
        <taxon>Tissierellales</taxon>
        <taxon>Peptoniphilaceae</taxon>
        <taxon>Parvimonas</taxon>
    </lineage>
</organism>
<comment type="caution">
    <text evidence="10">The sequence shown here is derived from an EMBL/GenBank/DDBJ whole genome shotgun (WGS) entry which is preliminary data.</text>
</comment>
<dbReference type="EMBL" id="ABEE02000015">
    <property type="protein sequence ID" value="EDP24478.1"/>
    <property type="molecule type" value="Genomic_DNA"/>
</dbReference>
<dbReference type="SMART" id="SM00382">
    <property type="entry name" value="AAA"/>
    <property type="match status" value="1"/>
</dbReference>
<keyword evidence="5 7" id="KW-1133">Transmembrane helix</keyword>
<evidence type="ECO:0000256" key="4">
    <source>
        <dbReference type="ARBA" id="ARBA00022840"/>
    </source>
</evidence>
<dbReference type="PROSITE" id="PS50929">
    <property type="entry name" value="ABC_TM1F"/>
    <property type="match status" value="1"/>
</dbReference>
<evidence type="ECO:0000259" key="9">
    <source>
        <dbReference type="PROSITE" id="PS50929"/>
    </source>
</evidence>
<feature type="domain" description="ABC transporter" evidence="8">
    <location>
        <begin position="341"/>
        <end position="576"/>
    </location>
</feature>
<gene>
    <name evidence="10" type="ORF">PEPMIC_00327</name>
</gene>
<name>A8SJJ9_9FIRM</name>
<dbReference type="PANTHER" id="PTHR43394:SF1">
    <property type="entry name" value="ATP-BINDING CASSETTE SUB-FAMILY B MEMBER 10, MITOCHONDRIAL"/>
    <property type="match status" value="1"/>
</dbReference>
<sequence>MNKKKIVDINVFKDLIKFYKIEYKKLYMLMFVVVISGILQAVVPLSIKLLTDDFITKQNLKGFIIAGIGFFSLVIISTLAIYSFYVFGGKLEYQVSKEIRKSVFERIEKFSLTNIKKYETGELISRLTSDVQKLSEVFSWGVIDACHSIIVLLISISIMLYLSYTLTLMLFLILPAIYIVTVIFQKNILKFQRKVRDYNSKIIRSYTESLSYIKTIKALGIEDKKKKEFKAYNEKYRKYNLLSILISAIFVPTVMFVASIGVGFAFNFSSISVMRNVMTYGAFLSFLTYSFQIFEPFKMLAQIFTDLKSAQASAERVFQILYEEDEILEEEESDLDFEGNIKFENVSFHYFDDDKLILKDFNFEIKDGESVAFIGSTGSGKSTIVNLICKFYNPTSGGIYLDGINYRNIDKTCLYNNLGYVLQQPQLFSISIKENIKFGNENATDEEILKVCNLLGIDEFISKLPNGIDTVIGETGYNISGGQKQLISFARALIKNPKLLVLDEATSSIDTETEKIIQNKMKDILKGKTSIIVAHRLSTIKHCDKIVLIENGNILEQGTHLELLDKKGIYYKMYISEELKI</sequence>
<keyword evidence="3" id="KW-0547">Nucleotide-binding</keyword>
<feature type="transmembrane region" description="Helical" evidence="7">
    <location>
        <begin position="63"/>
        <end position="87"/>
    </location>
</feature>
<dbReference type="AlphaFoldDB" id="A8SJJ9"/>
<keyword evidence="4 10" id="KW-0067">ATP-binding</keyword>
<evidence type="ECO:0000313" key="10">
    <source>
        <dbReference type="EMBL" id="EDP24478.1"/>
    </source>
</evidence>
<evidence type="ECO:0000256" key="3">
    <source>
        <dbReference type="ARBA" id="ARBA00022741"/>
    </source>
</evidence>
<feature type="transmembrane region" description="Helical" evidence="7">
    <location>
        <begin position="26"/>
        <end position="43"/>
    </location>
</feature>
<accession>A8SJJ9</accession>
<dbReference type="PROSITE" id="PS50893">
    <property type="entry name" value="ABC_TRANSPORTER_2"/>
    <property type="match status" value="1"/>
</dbReference>
<dbReference type="GO" id="GO:0005524">
    <property type="term" value="F:ATP binding"/>
    <property type="evidence" value="ECO:0007669"/>
    <property type="project" value="UniProtKB-KW"/>
</dbReference>